<keyword evidence="2" id="KW-1185">Reference proteome</keyword>
<reference evidence="1 2" key="1">
    <citation type="journal article" date="2022" name="Microbiol. Resour. Announc.">
        <title>Complete Genome Sequence of the Hyperthermophilic and Acidophilic Archaeon Saccharolobus caldissimus Strain HS-3T.</title>
        <authorList>
            <person name="Sakai H.D."/>
            <person name="Kurosawa N."/>
        </authorList>
    </citation>
    <scope>NUCLEOTIDE SEQUENCE [LARGE SCALE GENOMIC DNA]</scope>
    <source>
        <strain evidence="1 2">JCM32116</strain>
    </source>
</reference>
<proteinExistence type="predicted"/>
<evidence type="ECO:0000313" key="1">
    <source>
        <dbReference type="EMBL" id="BDB99088.1"/>
    </source>
</evidence>
<protein>
    <submittedName>
        <fullName evidence="1">Uncharacterized protein</fullName>
    </submittedName>
</protein>
<accession>A0AAQ4CTF7</accession>
<organism evidence="1 2">
    <name type="scientific">Saccharolobus caldissimus</name>
    <dbReference type="NCBI Taxonomy" id="1702097"/>
    <lineage>
        <taxon>Archaea</taxon>
        <taxon>Thermoproteota</taxon>
        <taxon>Thermoprotei</taxon>
        <taxon>Sulfolobales</taxon>
        <taxon>Sulfolobaceae</taxon>
        <taxon>Saccharolobus</taxon>
    </lineage>
</organism>
<gene>
    <name evidence="1" type="ORF">SACC_21050</name>
</gene>
<dbReference type="Proteomes" id="UP001319921">
    <property type="component" value="Chromosome"/>
</dbReference>
<name>A0AAQ4CTF7_9CREN</name>
<dbReference type="KEGG" id="scas:SACC_21050"/>
<dbReference type="AlphaFoldDB" id="A0AAQ4CTF7"/>
<evidence type="ECO:0000313" key="2">
    <source>
        <dbReference type="Proteomes" id="UP001319921"/>
    </source>
</evidence>
<sequence length="187" mass="21574">MHVFKLVVNDWGLALYDFVNHLIADLGDNLRMVIGLSEDSSVYDSNVLVVVKELNDEVRRIVARAAIKTNEKHKCVISYYLTDEKDTKTIEIFSHVKIEEADDCEDAFKNFYNEIKNYIDDAVFLGNNYVYDSNVLVVVKELNDEVRRIVARAAIKTNEKHKCVISYYLTSNRGLLDEFKKVRSAIQ</sequence>
<dbReference type="EMBL" id="AP025226">
    <property type="protein sequence ID" value="BDB99088.1"/>
    <property type="molecule type" value="Genomic_DNA"/>
</dbReference>